<dbReference type="EMBL" id="CP134536">
    <property type="protein sequence ID" value="WNH11866.1"/>
    <property type="molecule type" value="Genomic_DNA"/>
</dbReference>
<evidence type="ECO:0000313" key="3">
    <source>
        <dbReference type="Proteomes" id="UP001302806"/>
    </source>
</evidence>
<gene>
    <name evidence="2" type="ORF">RHP49_13275</name>
    <name evidence="1" type="ORF">RHP51_03850</name>
</gene>
<dbReference type="EMBL" id="CP134537">
    <property type="protein sequence ID" value="WNH09850.1"/>
    <property type="molecule type" value="Genomic_DNA"/>
</dbReference>
<sequence>MAIKKRSQFIVYKQQHTNSIKWYNGLYSVWDMDAKELRDLDNTDGFDNWWGYVLASDDPALCKAPFLAAKNVFIPNDKETSMKPDSNLWYDVKLRKWYSHPKATMKDSKLFMERQHS</sequence>
<name>A0ABY9Y1C3_9FLAO</name>
<accession>A0ABY9Y1C3</accession>
<dbReference type="RefSeq" id="WP_415861846.1">
    <property type="nucleotide sequence ID" value="NZ_CP134536.1"/>
</dbReference>
<organism evidence="2 4">
    <name type="scientific">Thalassobellus suaedae</name>
    <dbReference type="NCBI Taxonomy" id="3074124"/>
    <lineage>
        <taxon>Bacteria</taxon>
        <taxon>Pseudomonadati</taxon>
        <taxon>Bacteroidota</taxon>
        <taxon>Flavobacteriia</taxon>
        <taxon>Flavobacteriales</taxon>
        <taxon>Flavobacteriaceae</taxon>
        <taxon>Thalassobellus</taxon>
    </lineage>
</organism>
<keyword evidence="4" id="KW-1185">Reference proteome</keyword>
<dbReference type="Proteomes" id="UP001303407">
    <property type="component" value="Chromosome"/>
</dbReference>
<evidence type="ECO:0000313" key="4">
    <source>
        <dbReference type="Proteomes" id="UP001303407"/>
    </source>
</evidence>
<reference evidence="3 4" key="1">
    <citation type="submission" date="2023-09" db="EMBL/GenBank/DDBJ databases">
        <title>Thalassobella suaedae gen. nov., sp. nov., a marine bacterium of the family Flavobacteriaceae isolated from a halophyte Suaeda japonica.</title>
        <authorList>
            <person name="Lee S.Y."/>
            <person name="Hwang C.Y."/>
        </authorList>
    </citation>
    <scope>NUCLEOTIDE SEQUENCE [LARGE SCALE GENOMIC DNA]</scope>
    <source>
        <strain evidence="2 4">HL-DH10</strain>
        <strain evidence="1 3">HL-DH14</strain>
    </source>
</reference>
<proteinExistence type="predicted"/>
<evidence type="ECO:0000313" key="1">
    <source>
        <dbReference type="EMBL" id="WNH09850.1"/>
    </source>
</evidence>
<protein>
    <submittedName>
        <fullName evidence="2">Uncharacterized protein</fullName>
    </submittedName>
</protein>
<dbReference type="Proteomes" id="UP001302806">
    <property type="component" value="Chromosome"/>
</dbReference>
<evidence type="ECO:0000313" key="2">
    <source>
        <dbReference type="EMBL" id="WNH11866.1"/>
    </source>
</evidence>